<dbReference type="InterPro" id="IPR027417">
    <property type="entry name" value="P-loop_NTPase"/>
</dbReference>
<feature type="region of interest" description="Disordered" evidence="2">
    <location>
        <begin position="88"/>
        <end position="110"/>
    </location>
</feature>
<keyword evidence="5" id="KW-1185">Reference proteome</keyword>
<proteinExistence type="predicted"/>
<organism evidence="4 5">
    <name type="scientific">Sarocladium strictum</name>
    <name type="common">Black bundle disease fungus</name>
    <name type="synonym">Acremonium strictum</name>
    <dbReference type="NCBI Taxonomy" id="5046"/>
    <lineage>
        <taxon>Eukaryota</taxon>
        <taxon>Fungi</taxon>
        <taxon>Dikarya</taxon>
        <taxon>Ascomycota</taxon>
        <taxon>Pezizomycotina</taxon>
        <taxon>Sordariomycetes</taxon>
        <taxon>Hypocreomycetidae</taxon>
        <taxon>Hypocreales</taxon>
        <taxon>Sarocladiaceae</taxon>
        <taxon>Sarocladium</taxon>
    </lineage>
</organism>
<reference evidence="4" key="1">
    <citation type="submission" date="2022-10" db="EMBL/GenBank/DDBJ databases">
        <title>Determination and structural analysis of whole genome sequence of Sarocladium strictum F4-1.</title>
        <authorList>
            <person name="Hu L."/>
            <person name="Jiang Y."/>
        </authorList>
    </citation>
    <scope>NUCLEOTIDE SEQUENCE</scope>
    <source>
        <strain evidence="4">F4-1</strain>
    </source>
</reference>
<accession>A0AA39GID0</accession>
<dbReference type="PANTHER" id="PTHR10039:SF5">
    <property type="entry name" value="NACHT DOMAIN-CONTAINING PROTEIN"/>
    <property type="match status" value="1"/>
</dbReference>
<comment type="caution">
    <text evidence="4">The sequence shown here is derived from an EMBL/GenBank/DDBJ whole genome shotgun (WGS) entry which is preliminary data.</text>
</comment>
<protein>
    <recommendedName>
        <fullName evidence="3">Nephrocystin 3-like N-terminal domain-containing protein</fullName>
    </recommendedName>
</protein>
<dbReference type="EMBL" id="JAPDFR010000004">
    <property type="protein sequence ID" value="KAK0387054.1"/>
    <property type="molecule type" value="Genomic_DNA"/>
</dbReference>
<dbReference type="AlphaFoldDB" id="A0AA39GID0"/>
<dbReference type="Proteomes" id="UP001175261">
    <property type="component" value="Unassembled WGS sequence"/>
</dbReference>
<evidence type="ECO:0000259" key="3">
    <source>
        <dbReference type="Pfam" id="PF24883"/>
    </source>
</evidence>
<dbReference type="Gene3D" id="3.40.50.300">
    <property type="entry name" value="P-loop containing nucleotide triphosphate hydrolases"/>
    <property type="match status" value="1"/>
</dbReference>
<feature type="region of interest" description="Disordered" evidence="2">
    <location>
        <begin position="1"/>
        <end position="56"/>
    </location>
</feature>
<feature type="region of interest" description="Disordered" evidence="2">
    <location>
        <begin position="586"/>
        <end position="619"/>
    </location>
</feature>
<evidence type="ECO:0000256" key="2">
    <source>
        <dbReference type="SAM" id="MobiDB-lite"/>
    </source>
</evidence>
<dbReference type="PANTHER" id="PTHR10039">
    <property type="entry name" value="AMELOGENIN"/>
    <property type="match status" value="1"/>
</dbReference>
<name>A0AA39GID0_SARSR</name>
<dbReference type="SUPFAM" id="SSF53474">
    <property type="entry name" value="alpha/beta-Hydrolases"/>
    <property type="match status" value="1"/>
</dbReference>
<dbReference type="InterPro" id="IPR056884">
    <property type="entry name" value="NPHP3-like_N"/>
</dbReference>
<evidence type="ECO:0000256" key="1">
    <source>
        <dbReference type="ARBA" id="ARBA00022737"/>
    </source>
</evidence>
<evidence type="ECO:0000313" key="4">
    <source>
        <dbReference type="EMBL" id="KAK0387054.1"/>
    </source>
</evidence>
<feature type="compositionally biased region" description="Basic and acidic residues" evidence="2">
    <location>
        <begin position="24"/>
        <end position="37"/>
    </location>
</feature>
<sequence>MRRIREALARMGGKSSKPAPPNVPDKDRRVQHLREGLHTQQPPHRVASTPGFARTGTINNRRSLAVEIDPNGPGALILYDGTRDNRGLTTSNTSATNTTETSLASSSSGGKEKGIDIVLVHGAGGGRIKTWSTDDGVCWPRDLLPRDLPPNTRVVTWGWKTPDPVPSSSEEPTDYDHLCNMVSDQLSMDLARIDGGAERDLIFIAHGVGGLVVKNALATTAVSQVFGKRSELGSIYPRTVGAIFLGTPHKGHGRQTLGELAILTARLDSANGRGDLDELFLQMMGEANELLETQRGEFALVSRDLPVICVREQLSTNARGAEILPKACATFDGINVTTDDFFQDHAGLARYQDRHDSGYFQLVGHISKLTKRTHFQDTEAGMIRTKEIIDALHYDMREQENKANEDLKQTSAWILSAKDNEGSGAGDNVPGAFDHWLQDPSTPIFWISGNPGSGKTTLMRHAFHDPGTRDLLQRWVESGVDASTKRRDKPQLLMAAIFLFEAGSYVQKSREGILRGVLYQILTQKPELVPVCFPSFMEGPWPPAVPFNTTVNLSQAFYQLFARMSKTLRLCMFIDGLDEYRLAEGTQAQQDDPSQRDRHSNGHDENGHRGSRHTCDSVDAMTNDTSTLAVSSEHGETDHPSEFTSVSDRGEILGNSQWISDSHTEIARLIMDLANQDHVKLCVASRELPPFERAFVGVPRLRVHTQTEKLISQYCADRLDKVAPGLSVSQRPLCDEVARKSKGDILWARLAIDMLMEGSLRRLMQTLESLPSQLGGPNGLYMRIIQSMSPQEQLEAARIFHIILRAVDPPNLVTLAFAFEGYIAPPKLQLADPTVGNLLIDHDRAHPYTREDLSRISDQMEARLTTSCGDLLETTDKGARVVFMHLTAKEFVLRSSVWRQAQLSVPSAVDVDVSLMSGTIRYLKCYSTLRLVVTSRPRLQFTPDAWLLVSHVLRYAARVDERLINGTTEECSREVYVALLDDLDRTFQEAWQTAIKEHVPARDDVGWYRDKYRPLLASHWTDFEPMELGRSPRRQGFLSLALQANLYGYVSYKISQIADDNERATIAMDLLEYAVAPEGDSRTSDGGQSLSAAGAVTGTYKDFHHDMPDGRFAPLLIDTVNECETKGIDLTAQQRFVWTQALKAGKPFFQQRGGRAAVLNLTPESKTTLARNRGRWVAAIKALLSTGWADPHMQIQDTSNDRMGGEMKSASDMIKETLEGEVEFARELVMIEALIVNVSIRSPRAI</sequence>
<feature type="compositionally biased region" description="Basic and acidic residues" evidence="2">
    <location>
        <begin position="593"/>
        <end position="616"/>
    </location>
</feature>
<gene>
    <name evidence="4" type="ORF">NLU13_5367</name>
</gene>
<dbReference type="InterPro" id="IPR029058">
    <property type="entry name" value="AB_hydrolase_fold"/>
</dbReference>
<keyword evidence="1" id="KW-0677">Repeat</keyword>
<dbReference type="Pfam" id="PF24883">
    <property type="entry name" value="NPHP3_N"/>
    <property type="match status" value="1"/>
</dbReference>
<evidence type="ECO:0000313" key="5">
    <source>
        <dbReference type="Proteomes" id="UP001175261"/>
    </source>
</evidence>
<feature type="compositionally biased region" description="Low complexity" evidence="2">
    <location>
        <begin position="88"/>
        <end position="109"/>
    </location>
</feature>
<feature type="domain" description="Nephrocystin 3-like N-terminal" evidence="3">
    <location>
        <begin position="432"/>
        <end position="581"/>
    </location>
</feature>